<accession>A0A1E1WMF7</accession>
<dbReference type="GO" id="GO:0006310">
    <property type="term" value="P:DNA recombination"/>
    <property type="evidence" value="ECO:0007669"/>
    <property type="project" value="UniProtKB-KW"/>
</dbReference>
<feature type="compositionally biased region" description="Polar residues" evidence="3">
    <location>
        <begin position="341"/>
        <end position="354"/>
    </location>
</feature>
<feature type="region of interest" description="Disordered" evidence="3">
    <location>
        <begin position="169"/>
        <end position="205"/>
    </location>
</feature>
<dbReference type="InterPro" id="IPR013762">
    <property type="entry name" value="Integrase-like_cat_sf"/>
</dbReference>
<protein>
    <recommendedName>
        <fullName evidence="5">Tyr recombinase domain-containing protein</fullName>
    </recommendedName>
</protein>
<evidence type="ECO:0000256" key="2">
    <source>
        <dbReference type="ARBA" id="ARBA00023172"/>
    </source>
</evidence>
<dbReference type="SUPFAM" id="SSF47823">
    <property type="entry name" value="lambda integrase-like, N-terminal domain"/>
    <property type="match status" value="1"/>
</dbReference>
<evidence type="ECO:0000256" key="3">
    <source>
        <dbReference type="SAM" id="MobiDB-lite"/>
    </source>
</evidence>
<feature type="region of interest" description="Disordered" evidence="3">
    <location>
        <begin position="1"/>
        <end position="54"/>
    </location>
</feature>
<name>A0A1E1WMF7_PECGO</name>
<dbReference type="EMBL" id="GDQN01002855">
    <property type="protein sequence ID" value="JAT88199.1"/>
    <property type="molecule type" value="Transcribed_RNA"/>
</dbReference>
<dbReference type="AlphaFoldDB" id="A0A1E1WMF7"/>
<evidence type="ECO:0000313" key="4">
    <source>
        <dbReference type="EMBL" id="JAT88199.1"/>
    </source>
</evidence>
<dbReference type="GO" id="GO:0015074">
    <property type="term" value="P:DNA integration"/>
    <property type="evidence" value="ECO:0007669"/>
    <property type="project" value="InterPro"/>
</dbReference>
<organism evidence="4">
    <name type="scientific">Pectinophora gossypiella</name>
    <name type="common">Cotton pink bollworm</name>
    <name type="synonym">Depressaria gossypiella</name>
    <dbReference type="NCBI Taxonomy" id="13191"/>
    <lineage>
        <taxon>Eukaryota</taxon>
        <taxon>Metazoa</taxon>
        <taxon>Ecdysozoa</taxon>
        <taxon>Arthropoda</taxon>
        <taxon>Hexapoda</taxon>
        <taxon>Insecta</taxon>
        <taxon>Pterygota</taxon>
        <taxon>Neoptera</taxon>
        <taxon>Endopterygota</taxon>
        <taxon>Lepidoptera</taxon>
        <taxon>Glossata</taxon>
        <taxon>Ditrysia</taxon>
        <taxon>Gelechioidea</taxon>
        <taxon>Gelechiidae</taxon>
        <taxon>Apatetrinae</taxon>
        <taxon>Pectinophora</taxon>
    </lineage>
</organism>
<reference evidence="4" key="1">
    <citation type="submission" date="2015-09" db="EMBL/GenBank/DDBJ databases">
        <title>De novo assembly of Pectinophora gossypiella (Pink Bollworm) gut transcriptome.</title>
        <authorList>
            <person name="Tassone E.E."/>
        </authorList>
    </citation>
    <scope>NUCLEOTIDE SEQUENCE</scope>
</reference>
<dbReference type="InterPro" id="IPR011010">
    <property type="entry name" value="DNA_brk_join_enz"/>
</dbReference>
<gene>
    <name evidence="4" type="ORF">g.10851</name>
</gene>
<feature type="non-terminal residue" evidence="4">
    <location>
        <position position="1"/>
    </location>
</feature>
<dbReference type="InterPro" id="IPR010998">
    <property type="entry name" value="Integrase_recombinase_N"/>
</dbReference>
<dbReference type="PANTHER" id="PTHR35617:SF3">
    <property type="entry name" value="CORE-BINDING (CB) DOMAIN-CONTAINING PROTEIN"/>
    <property type="match status" value="1"/>
</dbReference>
<sequence length="700" mass="78445">SAGPNFPGHSLENNEQRKSPSQRKTSRSAFQNLTSSSKRSCRHKNPTKYSGPIELCQFRSSKRQASSSSIVIPPYRSREVSNGQTLSTSKTGYRRPAVVASQSPALISNPLASAFAFSNNRRIRSGMGSTARQSFANGIVDRTRKSITLQSERASCSVKNITKTATNSASLHTSLAERQPDSNRLYSERRRDQVQGSRGHNCTDFSSTRQIPNPNRCSSYPGKIQRTRRWSVTLPLSSRVASFTQLHGEDFRKIRRACNRSICLGQCSCCNELCNPQLERSTSNLSRCLFSSLELPSSVDISTTLFNTKSSRSPQSRSRHISINSSTLGTCVLESGPQIEGSDNTAYNSASGQTFDRHNDGPSTSKSTTNGFRGLEMWGWSRNITDWNEAQLNLLQSSWRSSTRRTYKVAWNRWLSWCELHRLDPFKPTGSILAKFLADLFLKDHLSYNTILLHKSVVATLCDTEISGGLSSHVLVKHVLKSISLKKPVQHKTIIWDTDILTSFLSIYSFDENNIFSTSRHAAILLLLCSGRRVHDLTLLAVDKHHYMEFDDHIIMWPLFGSKTDNGGFRQSGWKILANSTNKQLDAVYWVKRCVQLLHNRRHEANCSNLFVNLRGQPKAASQTIIAGWIKTLLSEANISAPPGSVRSAVASKSRSDNVSVDEILSRGNWKSGNTFQKFYRREVISPRNNHLRDSFVPVD</sequence>
<evidence type="ECO:0008006" key="5">
    <source>
        <dbReference type="Google" id="ProtNLM"/>
    </source>
</evidence>
<dbReference type="Gene3D" id="1.10.443.10">
    <property type="entry name" value="Intergrase catalytic core"/>
    <property type="match status" value="1"/>
</dbReference>
<feature type="region of interest" description="Disordered" evidence="3">
    <location>
        <begin position="340"/>
        <end position="370"/>
    </location>
</feature>
<keyword evidence="1" id="KW-0238">DNA-binding</keyword>
<dbReference type="OrthoDB" id="7484669at2759"/>
<proteinExistence type="predicted"/>
<keyword evidence="2" id="KW-0233">DNA recombination</keyword>
<feature type="compositionally biased region" description="Basic and acidic residues" evidence="3">
    <location>
        <begin position="178"/>
        <end position="193"/>
    </location>
</feature>
<dbReference type="PANTHER" id="PTHR35617">
    <property type="entry name" value="PHAGE_INTEGRASE DOMAIN-CONTAINING PROTEIN"/>
    <property type="match status" value="1"/>
</dbReference>
<dbReference type="GO" id="GO:0003677">
    <property type="term" value="F:DNA binding"/>
    <property type="evidence" value="ECO:0007669"/>
    <property type="project" value="UniProtKB-KW"/>
</dbReference>
<dbReference type="SUPFAM" id="SSF56349">
    <property type="entry name" value="DNA breaking-rejoining enzymes"/>
    <property type="match status" value="1"/>
</dbReference>
<feature type="compositionally biased region" description="Polar residues" evidence="3">
    <location>
        <begin position="361"/>
        <end position="370"/>
    </location>
</feature>
<evidence type="ECO:0000256" key="1">
    <source>
        <dbReference type="ARBA" id="ARBA00023125"/>
    </source>
</evidence>
<feature type="compositionally biased region" description="Polar residues" evidence="3">
    <location>
        <begin position="27"/>
        <end position="38"/>
    </location>
</feature>
<feature type="compositionally biased region" description="Polar residues" evidence="3">
    <location>
        <begin position="194"/>
        <end position="205"/>
    </location>
</feature>
<dbReference type="Gene3D" id="1.10.150.130">
    <property type="match status" value="1"/>
</dbReference>